<dbReference type="EMBL" id="JH594606">
    <property type="protein sequence ID" value="EHQ01706.1"/>
    <property type="molecule type" value="Genomic_DNA"/>
</dbReference>
<dbReference type="PANTHER" id="PTHR30273:SF2">
    <property type="entry name" value="PROTEIN FECR"/>
    <property type="match status" value="1"/>
</dbReference>
<keyword evidence="1" id="KW-0472">Membrane</keyword>
<sequence>MIFAYVFSSKNVTYSQKQVLNKHELIYLAEKYAIKKANSQEKLAIDIFLKKMQEQEVYSFVNLDQAKRDKIFRGIECKIQLKKISRKKYWQSIIASAAVLLLLMGTVLLSLILDNNLTQVAAKGEKKEIELNDGSRVFLNSGSKISYPKNFKEDRTITLEGEAFFEVAPNPEKPFQIKTGSIETKVLGTSFNINAYSEGKEKISVNSGIVEVSNENNPSQKILLTKNMQLSFGQDDNPKISKENSANYNAWTKNIIVLDKTSLGETAKILENWFEVTIEFANPRLRKLTISGKFKDENLETVLQSIALIKDLQIDYKNPKNIVIREQTESNN</sequence>
<dbReference type="InterPro" id="IPR032508">
    <property type="entry name" value="FecR_C"/>
</dbReference>
<name>H2BUQ1_GILLR</name>
<keyword evidence="1" id="KW-0812">Transmembrane</keyword>
<dbReference type="HOGENOM" id="CLU_050192_2_2_10"/>
<dbReference type="AlphaFoldDB" id="H2BUQ1"/>
<dbReference type="Proteomes" id="UP000003844">
    <property type="component" value="Unassembled WGS sequence"/>
</dbReference>
<dbReference type="GO" id="GO:0016989">
    <property type="term" value="F:sigma factor antagonist activity"/>
    <property type="evidence" value="ECO:0007669"/>
    <property type="project" value="TreeGrafter"/>
</dbReference>
<dbReference type="InterPro" id="IPR012373">
    <property type="entry name" value="Ferrdict_sens_TM"/>
</dbReference>
<dbReference type="OrthoDB" id="704021at2"/>
<gene>
    <name evidence="4" type="ORF">Gilli_1025</name>
</gene>
<accession>H2BUQ1</accession>
<evidence type="ECO:0000259" key="2">
    <source>
        <dbReference type="Pfam" id="PF04773"/>
    </source>
</evidence>
<organism evidence="4 5">
    <name type="scientific">Gillisia limnaea (strain DSM 15749 / LMG 21470 / R-8282)</name>
    <dbReference type="NCBI Taxonomy" id="865937"/>
    <lineage>
        <taxon>Bacteria</taxon>
        <taxon>Pseudomonadati</taxon>
        <taxon>Bacteroidota</taxon>
        <taxon>Flavobacteriia</taxon>
        <taxon>Flavobacteriales</taxon>
        <taxon>Flavobacteriaceae</taxon>
        <taxon>Gillisia</taxon>
    </lineage>
</organism>
<dbReference type="eggNOG" id="COG3712">
    <property type="taxonomic scope" value="Bacteria"/>
</dbReference>
<evidence type="ECO:0000313" key="5">
    <source>
        <dbReference type="Proteomes" id="UP000003844"/>
    </source>
</evidence>
<proteinExistence type="predicted"/>
<feature type="domain" description="Protein FecR C-terminal" evidence="3">
    <location>
        <begin position="256"/>
        <end position="324"/>
    </location>
</feature>
<evidence type="ECO:0000256" key="1">
    <source>
        <dbReference type="SAM" id="Phobius"/>
    </source>
</evidence>
<feature type="domain" description="FecR protein" evidence="2">
    <location>
        <begin position="121"/>
        <end position="211"/>
    </location>
</feature>
<keyword evidence="1" id="KW-1133">Transmembrane helix</keyword>
<dbReference type="Gene3D" id="2.60.120.1440">
    <property type="match status" value="1"/>
</dbReference>
<dbReference type="InterPro" id="IPR006860">
    <property type="entry name" value="FecR"/>
</dbReference>
<reference evidence="5" key="1">
    <citation type="journal article" date="2012" name="Stand. Genomic Sci.">
        <title>Genome sequence of the Antarctic rhodopsins-containing flavobacterium Gillisia limnaea type strain (R-8282(T)).</title>
        <authorList>
            <person name="Riedel T."/>
            <person name="Held B."/>
            <person name="Nolan M."/>
            <person name="Lucas S."/>
            <person name="Lapidus A."/>
            <person name="Tice H."/>
            <person name="Del Rio T.G."/>
            <person name="Cheng J.F."/>
            <person name="Han C."/>
            <person name="Tapia R."/>
            <person name="Goodwin L.A."/>
            <person name="Pitluck S."/>
            <person name="Liolios K."/>
            <person name="Mavromatis K."/>
            <person name="Pagani I."/>
            <person name="Ivanova N."/>
            <person name="Mikhailova N."/>
            <person name="Pati A."/>
            <person name="Chen A."/>
            <person name="Palaniappan K."/>
            <person name="Land M."/>
            <person name="Rohde M."/>
            <person name="Tindall B.J."/>
            <person name="Detter J.C."/>
            <person name="Goker M."/>
            <person name="Bristow J."/>
            <person name="Eisen J.A."/>
            <person name="Markowitz V."/>
            <person name="Hugenholtz P."/>
            <person name="Kyrpides N.C."/>
            <person name="Klenk H.P."/>
            <person name="Woyke T."/>
        </authorList>
    </citation>
    <scope>NUCLEOTIDE SEQUENCE [LARGE SCALE GENOMIC DNA]</scope>
    <source>
        <strain evidence="5">DSM 15749 / LMG 21470 / R-8282</strain>
    </source>
</reference>
<evidence type="ECO:0000313" key="4">
    <source>
        <dbReference type="EMBL" id="EHQ01706.1"/>
    </source>
</evidence>
<evidence type="ECO:0000259" key="3">
    <source>
        <dbReference type="Pfam" id="PF16344"/>
    </source>
</evidence>
<feature type="transmembrane region" description="Helical" evidence="1">
    <location>
        <begin position="89"/>
        <end position="113"/>
    </location>
</feature>
<dbReference type="PANTHER" id="PTHR30273">
    <property type="entry name" value="PERIPLASMIC SIGNAL SENSOR AND SIGMA FACTOR ACTIVATOR FECR-RELATED"/>
    <property type="match status" value="1"/>
</dbReference>
<dbReference type="Pfam" id="PF16344">
    <property type="entry name" value="FecR_C"/>
    <property type="match status" value="1"/>
</dbReference>
<keyword evidence="5" id="KW-1185">Reference proteome</keyword>
<dbReference type="Gene3D" id="3.55.50.30">
    <property type="match status" value="1"/>
</dbReference>
<dbReference type="Pfam" id="PF04773">
    <property type="entry name" value="FecR"/>
    <property type="match status" value="1"/>
</dbReference>
<protein>
    <submittedName>
        <fullName evidence="4">Anti-FecI sigma factor, FecR</fullName>
    </submittedName>
</protein>
<dbReference type="STRING" id="865937.Gilli_1025"/>